<dbReference type="InterPro" id="IPR000524">
    <property type="entry name" value="Tscrpt_reg_HTH_GntR"/>
</dbReference>
<evidence type="ECO:0000313" key="5">
    <source>
        <dbReference type="EMBL" id="PLW78577.1"/>
    </source>
</evidence>
<accession>A0A2N5XVS4</accession>
<dbReference type="GO" id="GO:0003700">
    <property type="term" value="F:DNA-binding transcription factor activity"/>
    <property type="evidence" value="ECO:0007669"/>
    <property type="project" value="InterPro"/>
</dbReference>
<dbReference type="Proteomes" id="UP000234881">
    <property type="component" value="Unassembled WGS sequence"/>
</dbReference>
<gene>
    <name evidence="5" type="ORF">C0081_03710</name>
</gene>
<keyword evidence="1" id="KW-0805">Transcription regulation</keyword>
<keyword evidence="2" id="KW-0238">DNA-binding</keyword>
<dbReference type="RefSeq" id="WP_101532470.1">
    <property type="nucleotide sequence ID" value="NZ_JBFHIU010000064.1"/>
</dbReference>
<dbReference type="Gene3D" id="1.20.120.530">
    <property type="entry name" value="GntR ligand-binding domain-like"/>
    <property type="match status" value="1"/>
</dbReference>
<dbReference type="InterPro" id="IPR036390">
    <property type="entry name" value="WH_DNA-bd_sf"/>
</dbReference>
<organism evidence="5 6">
    <name type="scientific">Cohaesibacter celericrescens</name>
    <dbReference type="NCBI Taxonomy" id="2067669"/>
    <lineage>
        <taxon>Bacteria</taxon>
        <taxon>Pseudomonadati</taxon>
        <taxon>Pseudomonadota</taxon>
        <taxon>Alphaproteobacteria</taxon>
        <taxon>Hyphomicrobiales</taxon>
        <taxon>Cohaesibacteraceae</taxon>
    </lineage>
</organism>
<dbReference type="Pfam" id="PF07729">
    <property type="entry name" value="FCD"/>
    <property type="match status" value="1"/>
</dbReference>
<dbReference type="PANTHER" id="PTHR43537:SF24">
    <property type="entry name" value="GLUCONATE OPERON TRANSCRIPTIONAL REPRESSOR"/>
    <property type="match status" value="1"/>
</dbReference>
<comment type="caution">
    <text evidence="5">The sequence shown here is derived from an EMBL/GenBank/DDBJ whole genome shotgun (WGS) entry which is preliminary data.</text>
</comment>
<dbReference type="SMART" id="SM00895">
    <property type="entry name" value="FCD"/>
    <property type="match status" value="1"/>
</dbReference>
<dbReference type="InterPro" id="IPR008920">
    <property type="entry name" value="TF_FadR/GntR_C"/>
</dbReference>
<dbReference type="EMBL" id="PKUQ01000003">
    <property type="protein sequence ID" value="PLW78577.1"/>
    <property type="molecule type" value="Genomic_DNA"/>
</dbReference>
<keyword evidence="6" id="KW-1185">Reference proteome</keyword>
<dbReference type="SUPFAM" id="SSF46785">
    <property type="entry name" value="Winged helix' DNA-binding domain"/>
    <property type="match status" value="1"/>
</dbReference>
<dbReference type="AlphaFoldDB" id="A0A2N5XVS4"/>
<feature type="domain" description="HTH gntR-type" evidence="4">
    <location>
        <begin position="15"/>
        <end position="82"/>
    </location>
</feature>
<proteinExistence type="predicted"/>
<dbReference type="GO" id="GO:0003677">
    <property type="term" value="F:DNA binding"/>
    <property type="evidence" value="ECO:0007669"/>
    <property type="project" value="UniProtKB-KW"/>
</dbReference>
<evidence type="ECO:0000259" key="4">
    <source>
        <dbReference type="PROSITE" id="PS50949"/>
    </source>
</evidence>
<evidence type="ECO:0000256" key="2">
    <source>
        <dbReference type="ARBA" id="ARBA00023125"/>
    </source>
</evidence>
<dbReference type="InterPro" id="IPR011711">
    <property type="entry name" value="GntR_C"/>
</dbReference>
<dbReference type="SUPFAM" id="SSF48008">
    <property type="entry name" value="GntR ligand-binding domain-like"/>
    <property type="match status" value="1"/>
</dbReference>
<evidence type="ECO:0000256" key="1">
    <source>
        <dbReference type="ARBA" id="ARBA00023015"/>
    </source>
</evidence>
<dbReference type="OrthoDB" id="9028214at2"/>
<dbReference type="InterPro" id="IPR036388">
    <property type="entry name" value="WH-like_DNA-bd_sf"/>
</dbReference>
<protein>
    <submittedName>
        <fullName evidence="5">GntR family transcriptional regulator</fullName>
    </submittedName>
</protein>
<reference evidence="5 6" key="1">
    <citation type="submission" date="2018-01" db="EMBL/GenBank/DDBJ databases">
        <title>The draft genome sequence of Cohaesibacter sp. H1304.</title>
        <authorList>
            <person name="Wang N.-N."/>
            <person name="Du Z.-J."/>
        </authorList>
    </citation>
    <scope>NUCLEOTIDE SEQUENCE [LARGE SCALE GENOMIC DNA]</scope>
    <source>
        <strain evidence="5 6">H1304</strain>
    </source>
</reference>
<keyword evidence="3" id="KW-0804">Transcription</keyword>
<dbReference type="SMART" id="SM00345">
    <property type="entry name" value="HTH_GNTR"/>
    <property type="match status" value="1"/>
</dbReference>
<dbReference type="Gene3D" id="1.10.10.10">
    <property type="entry name" value="Winged helix-like DNA-binding domain superfamily/Winged helix DNA-binding domain"/>
    <property type="match status" value="1"/>
</dbReference>
<name>A0A2N5XVS4_9HYPH</name>
<dbReference type="Pfam" id="PF00392">
    <property type="entry name" value="GntR"/>
    <property type="match status" value="1"/>
</dbReference>
<dbReference type="PROSITE" id="PS50949">
    <property type="entry name" value="HTH_GNTR"/>
    <property type="match status" value="1"/>
</dbReference>
<dbReference type="PANTHER" id="PTHR43537">
    <property type="entry name" value="TRANSCRIPTIONAL REGULATOR, GNTR FAMILY"/>
    <property type="match status" value="1"/>
</dbReference>
<dbReference type="PRINTS" id="PR00035">
    <property type="entry name" value="HTHGNTR"/>
</dbReference>
<evidence type="ECO:0000313" key="6">
    <source>
        <dbReference type="Proteomes" id="UP000234881"/>
    </source>
</evidence>
<dbReference type="CDD" id="cd07377">
    <property type="entry name" value="WHTH_GntR"/>
    <property type="match status" value="1"/>
</dbReference>
<sequence length="231" mass="26398">MTMQPVPMPEKVIKRTFVDDAYNRLKHAILTNELLPGYQAPEPEVAAWLNMSRTPVREALIQLQSEGLVELIPRRGVRVLPIQAKDMREIYEILSALEPSAAENIARRGLTEEDLAPLEQATSEMEQALDANDLIAWAEADDRFHRALLEINGNERLNKIVSALIDQAHRARMMTLRLRKKPVKSTQDHRKILEYLRNGEAKKAGALFRQHRNRASTELLNILEDFKVPVL</sequence>
<evidence type="ECO:0000256" key="3">
    <source>
        <dbReference type="ARBA" id="ARBA00023163"/>
    </source>
</evidence>